<dbReference type="EMBL" id="PVWO01000399">
    <property type="protein sequence ID" value="PSB50422.1"/>
    <property type="molecule type" value="Genomic_DNA"/>
</dbReference>
<evidence type="ECO:0000313" key="8">
    <source>
        <dbReference type="EMBL" id="PSB50422.1"/>
    </source>
</evidence>
<keyword evidence="5" id="KW-0804">Transcription</keyword>
<dbReference type="FunFam" id="3.40.50.2300:FF:000001">
    <property type="entry name" value="DNA-binding response regulator PhoB"/>
    <property type="match status" value="1"/>
</dbReference>
<dbReference type="Gene3D" id="3.40.50.2300">
    <property type="match status" value="1"/>
</dbReference>
<dbReference type="PANTHER" id="PTHR48111">
    <property type="entry name" value="REGULATOR OF RPOS"/>
    <property type="match status" value="1"/>
</dbReference>
<evidence type="ECO:0000256" key="4">
    <source>
        <dbReference type="ARBA" id="ARBA00023125"/>
    </source>
</evidence>
<evidence type="ECO:0000259" key="7">
    <source>
        <dbReference type="PROSITE" id="PS50110"/>
    </source>
</evidence>
<name>A0A2T1FZL3_9CYAN</name>
<accession>A0A2T1FZL3</accession>
<dbReference type="Pfam" id="PF00072">
    <property type="entry name" value="Response_reg"/>
    <property type="match status" value="1"/>
</dbReference>
<dbReference type="Proteomes" id="UP000238937">
    <property type="component" value="Unassembled WGS sequence"/>
</dbReference>
<dbReference type="OrthoDB" id="582422at2"/>
<gene>
    <name evidence="8" type="ORF">C7B77_22785</name>
</gene>
<feature type="modified residue" description="4-aspartylphosphate" evidence="6">
    <location>
        <position position="53"/>
    </location>
</feature>
<feature type="domain" description="Response regulatory" evidence="7">
    <location>
        <begin position="4"/>
        <end position="118"/>
    </location>
</feature>
<keyword evidence="3" id="KW-0805">Transcription regulation</keyword>
<protein>
    <recommendedName>
        <fullName evidence="7">Response regulatory domain-containing protein</fullName>
    </recommendedName>
</protein>
<dbReference type="InterPro" id="IPR001789">
    <property type="entry name" value="Sig_transdc_resp-reg_receiver"/>
</dbReference>
<evidence type="ECO:0000313" key="9">
    <source>
        <dbReference type="Proteomes" id="UP000238937"/>
    </source>
</evidence>
<dbReference type="AlphaFoldDB" id="A0A2T1FZL3"/>
<dbReference type="PANTHER" id="PTHR48111:SF22">
    <property type="entry name" value="REGULATOR OF RPOS"/>
    <property type="match status" value="1"/>
</dbReference>
<keyword evidence="9" id="KW-1185">Reference proteome</keyword>
<keyword evidence="2" id="KW-0902">Two-component regulatory system</keyword>
<dbReference type="GO" id="GO:0032993">
    <property type="term" value="C:protein-DNA complex"/>
    <property type="evidence" value="ECO:0007669"/>
    <property type="project" value="TreeGrafter"/>
</dbReference>
<dbReference type="InterPro" id="IPR039420">
    <property type="entry name" value="WalR-like"/>
</dbReference>
<dbReference type="CDD" id="cd19935">
    <property type="entry name" value="REC_OmpR_CusR-like"/>
    <property type="match status" value="1"/>
</dbReference>
<organism evidence="8 9">
    <name type="scientific">Chamaesiphon polymorphus CCALA 037</name>
    <dbReference type="NCBI Taxonomy" id="2107692"/>
    <lineage>
        <taxon>Bacteria</taxon>
        <taxon>Bacillati</taxon>
        <taxon>Cyanobacteriota</taxon>
        <taxon>Cyanophyceae</taxon>
        <taxon>Gomontiellales</taxon>
        <taxon>Chamaesiphonaceae</taxon>
        <taxon>Chamaesiphon</taxon>
    </lineage>
</organism>
<proteinExistence type="predicted"/>
<dbReference type="GO" id="GO:0005829">
    <property type="term" value="C:cytosol"/>
    <property type="evidence" value="ECO:0007669"/>
    <property type="project" value="TreeGrafter"/>
</dbReference>
<evidence type="ECO:0000256" key="3">
    <source>
        <dbReference type="ARBA" id="ARBA00023015"/>
    </source>
</evidence>
<dbReference type="PROSITE" id="PS50110">
    <property type="entry name" value="RESPONSE_REGULATORY"/>
    <property type="match status" value="1"/>
</dbReference>
<evidence type="ECO:0000256" key="2">
    <source>
        <dbReference type="ARBA" id="ARBA00023012"/>
    </source>
</evidence>
<sequence length="131" mass="14758">MAAHILLIEDEIRLARFIELELESEGYRVSVVHDGMLGLNLARDSEPDLAILDWMLPGLTGIEICQRWRSMGIKTPVILLTARDESGDRTTGLAAGANDYMVKPFSMEELLARIDLHLQHPQKYVTTGKQR</sequence>
<evidence type="ECO:0000256" key="1">
    <source>
        <dbReference type="ARBA" id="ARBA00022553"/>
    </source>
</evidence>
<reference evidence="8 9" key="1">
    <citation type="submission" date="2018-03" db="EMBL/GenBank/DDBJ databases">
        <title>The ancient ancestry and fast evolution of plastids.</title>
        <authorList>
            <person name="Moore K.R."/>
            <person name="Magnabosco C."/>
            <person name="Momper L."/>
            <person name="Gold D.A."/>
            <person name="Bosak T."/>
            <person name="Fournier G.P."/>
        </authorList>
    </citation>
    <scope>NUCLEOTIDE SEQUENCE [LARGE SCALE GENOMIC DNA]</scope>
    <source>
        <strain evidence="8 9">CCALA 037</strain>
    </source>
</reference>
<evidence type="ECO:0000256" key="5">
    <source>
        <dbReference type="ARBA" id="ARBA00023163"/>
    </source>
</evidence>
<dbReference type="SMART" id="SM00448">
    <property type="entry name" value="REC"/>
    <property type="match status" value="1"/>
</dbReference>
<dbReference type="SUPFAM" id="SSF52172">
    <property type="entry name" value="CheY-like"/>
    <property type="match status" value="1"/>
</dbReference>
<keyword evidence="4" id="KW-0238">DNA-binding</keyword>
<dbReference type="GO" id="GO:0000976">
    <property type="term" value="F:transcription cis-regulatory region binding"/>
    <property type="evidence" value="ECO:0007669"/>
    <property type="project" value="TreeGrafter"/>
</dbReference>
<evidence type="ECO:0000256" key="6">
    <source>
        <dbReference type="PROSITE-ProRule" id="PRU00169"/>
    </source>
</evidence>
<dbReference type="InterPro" id="IPR011006">
    <property type="entry name" value="CheY-like_superfamily"/>
</dbReference>
<dbReference type="GO" id="GO:0006355">
    <property type="term" value="P:regulation of DNA-templated transcription"/>
    <property type="evidence" value="ECO:0007669"/>
    <property type="project" value="TreeGrafter"/>
</dbReference>
<dbReference type="GO" id="GO:0000156">
    <property type="term" value="F:phosphorelay response regulator activity"/>
    <property type="evidence" value="ECO:0007669"/>
    <property type="project" value="TreeGrafter"/>
</dbReference>
<comment type="caution">
    <text evidence="8">The sequence shown here is derived from an EMBL/GenBank/DDBJ whole genome shotgun (WGS) entry which is preliminary data.</text>
</comment>
<keyword evidence="1 6" id="KW-0597">Phosphoprotein</keyword>